<reference evidence="2" key="1">
    <citation type="submission" date="2014-09" db="EMBL/GenBank/DDBJ databases">
        <authorList>
            <person name="Sharma Rahul"/>
            <person name="Thines Marco"/>
        </authorList>
    </citation>
    <scope>NUCLEOTIDE SEQUENCE [LARGE SCALE GENOMIC DNA]</scope>
</reference>
<name>A0A0P1ACN5_PLAHL</name>
<dbReference type="PANTHER" id="PTHR28181:SF1">
    <property type="entry name" value="COLD TOLERANCE PROTEIN 1"/>
    <property type="match status" value="1"/>
</dbReference>
<dbReference type="InterPro" id="IPR036412">
    <property type="entry name" value="HAD-like_sf"/>
</dbReference>
<dbReference type="InterPro" id="IPR023214">
    <property type="entry name" value="HAD_sf"/>
</dbReference>
<dbReference type="RefSeq" id="XP_024575067.1">
    <property type="nucleotide sequence ID" value="XM_024724163.1"/>
</dbReference>
<keyword evidence="2" id="KW-1185">Reference proteome</keyword>
<evidence type="ECO:0000313" key="1">
    <source>
        <dbReference type="EMBL" id="CEG38698.1"/>
    </source>
</evidence>
<dbReference type="Gene3D" id="3.40.50.1000">
    <property type="entry name" value="HAD superfamily/HAD-like"/>
    <property type="match status" value="1"/>
</dbReference>
<evidence type="ECO:0000313" key="2">
    <source>
        <dbReference type="Proteomes" id="UP000054928"/>
    </source>
</evidence>
<dbReference type="OrthoDB" id="10255128at2759"/>
<sequence length="307" mass="34894">MQMPKVSKARPILLCTDFDETITQHDTTSLLFELATSTSVSIRQQLMTQYANETDEFVRHYKIMWQRQNQNQKNDFVSEFDDAGLREFLEGYAAVDLRSMQRVVEDRALKGIRLDDLIKASTEVRIRPDCIETLASIDKWIVISVNWSRKLVETVMDESGVTFDTTQIIANELEMNAESVTTGIINVKVQSSMDKERFVNHARMMQKDTQSILVYVGDSVTDLLALIAADLGIWMVSDASTSSTKLLDQLVKFYRIHVHPLIKFNSFRECIAKASDDRPVLFTVSSWAQLKSFIESASKADVTKTGN</sequence>
<dbReference type="GeneID" id="36403812"/>
<dbReference type="AlphaFoldDB" id="A0A0P1ACN5"/>
<protein>
    <submittedName>
        <fullName evidence="1">HAD-like domain</fullName>
    </submittedName>
</protein>
<dbReference type="PANTHER" id="PTHR28181">
    <property type="entry name" value="UPF0655 PROTEIN YCR015C"/>
    <property type="match status" value="1"/>
</dbReference>
<dbReference type="InterPro" id="IPR050849">
    <property type="entry name" value="HAD-like_hydrolase_phosphatase"/>
</dbReference>
<dbReference type="STRING" id="4781.A0A0P1ACN5"/>
<proteinExistence type="predicted"/>
<dbReference type="Proteomes" id="UP000054928">
    <property type="component" value="Unassembled WGS sequence"/>
</dbReference>
<dbReference type="Pfam" id="PF00702">
    <property type="entry name" value="Hydrolase"/>
    <property type="match status" value="1"/>
</dbReference>
<dbReference type="OMA" id="STTDMEC"/>
<dbReference type="SUPFAM" id="SSF56784">
    <property type="entry name" value="HAD-like"/>
    <property type="match status" value="1"/>
</dbReference>
<organism evidence="1 2">
    <name type="scientific">Plasmopara halstedii</name>
    <name type="common">Downy mildew of sunflower</name>
    <dbReference type="NCBI Taxonomy" id="4781"/>
    <lineage>
        <taxon>Eukaryota</taxon>
        <taxon>Sar</taxon>
        <taxon>Stramenopiles</taxon>
        <taxon>Oomycota</taxon>
        <taxon>Peronosporomycetes</taxon>
        <taxon>Peronosporales</taxon>
        <taxon>Peronosporaceae</taxon>
        <taxon>Plasmopara</taxon>
    </lineage>
</organism>
<dbReference type="EMBL" id="CCYD01000322">
    <property type="protein sequence ID" value="CEG38698.1"/>
    <property type="molecule type" value="Genomic_DNA"/>
</dbReference>
<accession>A0A0P1ACN5</accession>